<dbReference type="SUPFAM" id="SSF51735">
    <property type="entry name" value="NAD(P)-binding Rossmann-fold domains"/>
    <property type="match status" value="1"/>
</dbReference>
<evidence type="ECO:0000313" key="2">
    <source>
        <dbReference type="Proteomes" id="UP000287033"/>
    </source>
</evidence>
<dbReference type="GO" id="GO:0005737">
    <property type="term" value="C:cytoplasm"/>
    <property type="evidence" value="ECO:0007669"/>
    <property type="project" value="TreeGrafter"/>
</dbReference>
<dbReference type="PANTHER" id="PTHR43544:SF33">
    <property type="entry name" value="C-FACTOR"/>
    <property type="match status" value="1"/>
</dbReference>
<proteinExistence type="predicted"/>
<dbReference type="Proteomes" id="UP000287033">
    <property type="component" value="Unassembled WGS sequence"/>
</dbReference>
<evidence type="ECO:0008006" key="3">
    <source>
        <dbReference type="Google" id="ProtNLM"/>
    </source>
</evidence>
<accession>A0A401S785</accession>
<dbReference type="OrthoDB" id="7289984at2759"/>
<comment type="caution">
    <text evidence="1">The sequence shown here is derived from an EMBL/GenBank/DDBJ whole genome shotgun (WGS) entry which is preliminary data.</text>
</comment>
<keyword evidence="2" id="KW-1185">Reference proteome</keyword>
<dbReference type="STRING" id="137246.A0A401S785"/>
<dbReference type="PANTHER" id="PTHR43544">
    <property type="entry name" value="SHORT-CHAIN DEHYDROGENASE/REDUCTASE"/>
    <property type="match status" value="1"/>
</dbReference>
<name>A0A401S785_CHIPU</name>
<gene>
    <name evidence="1" type="ORF">chiPu_0004678</name>
</gene>
<dbReference type="AlphaFoldDB" id="A0A401S785"/>
<reference evidence="1 2" key="1">
    <citation type="journal article" date="2018" name="Nat. Ecol. Evol.">
        <title>Shark genomes provide insights into elasmobranch evolution and the origin of vertebrates.</title>
        <authorList>
            <person name="Hara Y"/>
            <person name="Yamaguchi K"/>
            <person name="Onimaru K"/>
            <person name="Kadota M"/>
            <person name="Koyanagi M"/>
            <person name="Keeley SD"/>
            <person name="Tatsumi K"/>
            <person name="Tanaka K"/>
            <person name="Motone F"/>
            <person name="Kageyama Y"/>
            <person name="Nozu R"/>
            <person name="Adachi N"/>
            <person name="Nishimura O"/>
            <person name="Nakagawa R"/>
            <person name="Tanegashima C"/>
            <person name="Kiyatake I"/>
            <person name="Matsumoto R"/>
            <person name="Murakumo K"/>
            <person name="Nishida K"/>
            <person name="Terakita A"/>
            <person name="Kuratani S"/>
            <person name="Sato K"/>
            <person name="Hyodo S Kuraku.S."/>
        </authorList>
    </citation>
    <scope>NUCLEOTIDE SEQUENCE [LARGE SCALE GENOMIC DNA]</scope>
</reference>
<dbReference type="Gene3D" id="3.40.50.720">
    <property type="entry name" value="NAD(P)-binding Rossmann-like Domain"/>
    <property type="match status" value="1"/>
</dbReference>
<protein>
    <recommendedName>
        <fullName evidence="3">C-factor</fullName>
    </recommendedName>
</protein>
<evidence type="ECO:0000313" key="1">
    <source>
        <dbReference type="EMBL" id="GCC26263.1"/>
    </source>
</evidence>
<dbReference type="InterPro" id="IPR051468">
    <property type="entry name" value="Fungal_SecMetab_SDRs"/>
</dbReference>
<dbReference type="EMBL" id="BEZZ01000116">
    <property type="protein sequence ID" value="GCC26263.1"/>
    <property type="molecule type" value="Genomic_DNA"/>
</dbReference>
<dbReference type="GO" id="GO:0016491">
    <property type="term" value="F:oxidoreductase activity"/>
    <property type="evidence" value="ECO:0007669"/>
    <property type="project" value="TreeGrafter"/>
</dbReference>
<organism evidence="1 2">
    <name type="scientific">Chiloscyllium punctatum</name>
    <name type="common">Brownbanded bambooshark</name>
    <name type="synonym">Hemiscyllium punctatum</name>
    <dbReference type="NCBI Taxonomy" id="137246"/>
    <lineage>
        <taxon>Eukaryota</taxon>
        <taxon>Metazoa</taxon>
        <taxon>Chordata</taxon>
        <taxon>Craniata</taxon>
        <taxon>Vertebrata</taxon>
        <taxon>Chondrichthyes</taxon>
        <taxon>Elasmobranchii</taxon>
        <taxon>Galeomorphii</taxon>
        <taxon>Galeoidea</taxon>
        <taxon>Orectolobiformes</taxon>
        <taxon>Hemiscylliidae</taxon>
        <taxon>Chiloscyllium</taxon>
    </lineage>
</organism>
<dbReference type="InterPro" id="IPR036291">
    <property type="entry name" value="NAD(P)-bd_dom_sf"/>
</dbReference>
<sequence>MASMCLSEDLKEHQILSVAVHPGWVQTDMGGEEAPMSVTDSVSNLMKLFASLSECDTGKFLDLEGRELPW</sequence>
<dbReference type="OMA" id="CHNGEEI"/>